<keyword evidence="2" id="KW-1185">Reference proteome</keyword>
<reference evidence="1" key="2">
    <citation type="submission" date="2023-01" db="EMBL/GenBank/DDBJ databases">
        <title>Draft genome sequence of Algimonas ampicilliniresistens strain NBRC 108219.</title>
        <authorList>
            <person name="Sun Q."/>
            <person name="Mori K."/>
        </authorList>
    </citation>
    <scope>NUCLEOTIDE SEQUENCE</scope>
    <source>
        <strain evidence="1">NBRC 108219</strain>
    </source>
</reference>
<dbReference type="RefSeq" id="WP_284386661.1">
    <property type="nucleotide sequence ID" value="NZ_BSNK01000001.1"/>
</dbReference>
<sequence length="135" mass="14734">MIALSGHLKGFILIAAILPGTAVYNAPTDTLNVSICSVAFPFIVDRTFYRTKTRQELRERGLQGDPVGLYFLAQQDLEAGLKTEAILKLERAASAGLGSAYDRLAVLYDDRGDRKAAGVARHCSARLQMMTFSQP</sequence>
<gene>
    <name evidence="1" type="ORF">GCM10007853_02140</name>
</gene>
<dbReference type="Proteomes" id="UP001161391">
    <property type="component" value="Unassembled WGS sequence"/>
</dbReference>
<organism evidence="1 2">
    <name type="scientific">Algimonas ampicilliniresistens</name>
    <dbReference type="NCBI Taxonomy" id="1298735"/>
    <lineage>
        <taxon>Bacteria</taxon>
        <taxon>Pseudomonadati</taxon>
        <taxon>Pseudomonadota</taxon>
        <taxon>Alphaproteobacteria</taxon>
        <taxon>Maricaulales</taxon>
        <taxon>Robiginitomaculaceae</taxon>
        <taxon>Algimonas</taxon>
    </lineage>
</organism>
<accession>A0ABQ5V6Q0</accession>
<reference evidence="1" key="1">
    <citation type="journal article" date="2014" name="Int. J. Syst. Evol. Microbiol.">
        <title>Complete genome of a new Firmicutes species belonging to the dominant human colonic microbiota ('Ruminococcus bicirculans') reveals two chromosomes and a selective capacity to utilize plant glucans.</title>
        <authorList>
            <consortium name="NISC Comparative Sequencing Program"/>
            <person name="Wegmann U."/>
            <person name="Louis P."/>
            <person name="Goesmann A."/>
            <person name="Henrissat B."/>
            <person name="Duncan S.H."/>
            <person name="Flint H.J."/>
        </authorList>
    </citation>
    <scope>NUCLEOTIDE SEQUENCE</scope>
    <source>
        <strain evidence="1">NBRC 108219</strain>
    </source>
</reference>
<protein>
    <submittedName>
        <fullName evidence="1">Uncharacterized protein</fullName>
    </submittedName>
</protein>
<proteinExistence type="predicted"/>
<dbReference type="EMBL" id="BSNK01000001">
    <property type="protein sequence ID" value="GLQ22340.1"/>
    <property type="molecule type" value="Genomic_DNA"/>
</dbReference>
<name>A0ABQ5V6Q0_9PROT</name>
<evidence type="ECO:0000313" key="1">
    <source>
        <dbReference type="EMBL" id="GLQ22340.1"/>
    </source>
</evidence>
<evidence type="ECO:0000313" key="2">
    <source>
        <dbReference type="Proteomes" id="UP001161391"/>
    </source>
</evidence>
<comment type="caution">
    <text evidence="1">The sequence shown here is derived from an EMBL/GenBank/DDBJ whole genome shotgun (WGS) entry which is preliminary data.</text>
</comment>